<sequence>MNKRKVAIRESAAAVVVAAAAAPISGAPFLGSYRGQAASGLILLAAGSVSSEVAEDLYFLHKKAWMDLVPKTEESCSSERCQRLSPELHGHQIISKKRE</sequence>
<organism evidence="1">
    <name type="scientific">Notodromas monacha</name>
    <dbReference type="NCBI Taxonomy" id="399045"/>
    <lineage>
        <taxon>Eukaryota</taxon>
        <taxon>Metazoa</taxon>
        <taxon>Ecdysozoa</taxon>
        <taxon>Arthropoda</taxon>
        <taxon>Crustacea</taxon>
        <taxon>Oligostraca</taxon>
        <taxon>Ostracoda</taxon>
        <taxon>Podocopa</taxon>
        <taxon>Podocopida</taxon>
        <taxon>Cypridocopina</taxon>
        <taxon>Cypridoidea</taxon>
        <taxon>Cyprididae</taxon>
        <taxon>Notodromas</taxon>
    </lineage>
</organism>
<protein>
    <submittedName>
        <fullName evidence="1">Uncharacterized protein</fullName>
    </submittedName>
</protein>
<dbReference type="EMBL" id="CAJPEX010005653">
    <property type="protein sequence ID" value="CAG0923719.1"/>
    <property type="molecule type" value="Genomic_DNA"/>
</dbReference>
<evidence type="ECO:0000313" key="2">
    <source>
        <dbReference type="Proteomes" id="UP000678499"/>
    </source>
</evidence>
<proteinExistence type="predicted"/>
<dbReference type="Proteomes" id="UP000678499">
    <property type="component" value="Unassembled WGS sequence"/>
</dbReference>
<reference evidence="1" key="1">
    <citation type="submission" date="2020-11" db="EMBL/GenBank/DDBJ databases">
        <authorList>
            <person name="Tran Van P."/>
        </authorList>
    </citation>
    <scope>NUCLEOTIDE SEQUENCE</scope>
</reference>
<name>A0A7R9C023_9CRUS</name>
<keyword evidence="2" id="KW-1185">Reference proteome</keyword>
<gene>
    <name evidence="1" type="ORF">NMOB1V02_LOCUS11182</name>
</gene>
<accession>A0A7R9C023</accession>
<evidence type="ECO:0000313" key="1">
    <source>
        <dbReference type="EMBL" id="CAD7283567.1"/>
    </source>
</evidence>
<dbReference type="AlphaFoldDB" id="A0A7R9C023"/>
<dbReference type="EMBL" id="OA887690">
    <property type="protein sequence ID" value="CAD7283567.1"/>
    <property type="molecule type" value="Genomic_DNA"/>
</dbReference>